<evidence type="ECO:0000313" key="2">
    <source>
        <dbReference type="EMBL" id="EGZ29546.1"/>
    </source>
</evidence>
<evidence type="ECO:0008006" key="4">
    <source>
        <dbReference type="Google" id="ProtNLM"/>
    </source>
</evidence>
<organism evidence="2 3">
    <name type="scientific">Phytophthora sojae (strain P6497)</name>
    <name type="common">Soybean stem and root rot agent</name>
    <name type="synonym">Phytophthora megasperma f. sp. glycines</name>
    <dbReference type="NCBI Taxonomy" id="1094619"/>
    <lineage>
        <taxon>Eukaryota</taxon>
        <taxon>Sar</taxon>
        <taxon>Stramenopiles</taxon>
        <taxon>Oomycota</taxon>
        <taxon>Peronosporomycetes</taxon>
        <taxon>Peronosporales</taxon>
        <taxon>Peronosporaceae</taxon>
        <taxon>Phytophthora</taxon>
    </lineage>
</organism>
<dbReference type="PANTHER" id="PTHR48100">
    <property type="entry name" value="BROAD-SPECIFICITY PHOSPHATASE YOR283W-RELATED"/>
    <property type="match status" value="1"/>
</dbReference>
<dbReference type="InParanoid" id="G4YQ42"/>
<dbReference type="CDD" id="cd07067">
    <property type="entry name" value="HP_PGM_like"/>
    <property type="match status" value="1"/>
</dbReference>
<dbReference type="EMBL" id="JH159151">
    <property type="protein sequence ID" value="EGZ29546.1"/>
    <property type="molecule type" value="Genomic_DNA"/>
</dbReference>
<dbReference type="PANTHER" id="PTHR48100:SF1">
    <property type="entry name" value="HISTIDINE PHOSPHATASE FAMILY PROTEIN-RELATED"/>
    <property type="match status" value="1"/>
</dbReference>
<dbReference type="InterPro" id="IPR050275">
    <property type="entry name" value="PGM_Phosphatase"/>
</dbReference>
<dbReference type="SUPFAM" id="SSF53254">
    <property type="entry name" value="Phosphoglycerate mutase-like"/>
    <property type="match status" value="1"/>
</dbReference>
<dbReference type="KEGG" id="psoj:PHYSODRAFT_472363"/>
<dbReference type="Proteomes" id="UP000002640">
    <property type="component" value="Unassembled WGS sequence"/>
</dbReference>
<reference evidence="2 3" key="1">
    <citation type="journal article" date="2006" name="Science">
        <title>Phytophthora genome sequences uncover evolutionary origins and mechanisms of pathogenesis.</title>
        <authorList>
            <person name="Tyler B.M."/>
            <person name="Tripathy S."/>
            <person name="Zhang X."/>
            <person name="Dehal P."/>
            <person name="Jiang R.H."/>
            <person name="Aerts A."/>
            <person name="Arredondo F.D."/>
            <person name="Baxter L."/>
            <person name="Bensasson D."/>
            <person name="Beynon J.L."/>
            <person name="Chapman J."/>
            <person name="Damasceno C.M."/>
            <person name="Dorrance A.E."/>
            <person name="Dou D."/>
            <person name="Dickerman A.W."/>
            <person name="Dubchak I.L."/>
            <person name="Garbelotto M."/>
            <person name="Gijzen M."/>
            <person name="Gordon S.G."/>
            <person name="Govers F."/>
            <person name="Grunwald N.J."/>
            <person name="Huang W."/>
            <person name="Ivors K.L."/>
            <person name="Jones R.W."/>
            <person name="Kamoun S."/>
            <person name="Krampis K."/>
            <person name="Lamour K.H."/>
            <person name="Lee M.K."/>
            <person name="McDonald W.H."/>
            <person name="Medina M."/>
            <person name="Meijer H.J."/>
            <person name="Nordberg E.K."/>
            <person name="Maclean D.J."/>
            <person name="Ospina-Giraldo M.D."/>
            <person name="Morris P.F."/>
            <person name="Phuntumart V."/>
            <person name="Putnam N.H."/>
            <person name="Rash S."/>
            <person name="Rose J.K."/>
            <person name="Sakihama Y."/>
            <person name="Salamov A.A."/>
            <person name="Savidor A."/>
            <person name="Scheuring C.F."/>
            <person name="Smith B.M."/>
            <person name="Sobral B.W."/>
            <person name="Terry A."/>
            <person name="Torto-Alalibo T.A."/>
            <person name="Win J."/>
            <person name="Xu Z."/>
            <person name="Zhang H."/>
            <person name="Grigoriev I.V."/>
            <person name="Rokhsar D.S."/>
            <person name="Boore J.L."/>
        </authorList>
    </citation>
    <scope>NUCLEOTIDE SEQUENCE [LARGE SCALE GENOMIC DNA]</scope>
    <source>
        <strain evidence="2 3">P6497</strain>
    </source>
</reference>
<dbReference type="InterPro" id="IPR013078">
    <property type="entry name" value="His_Pase_superF_clade-1"/>
</dbReference>
<dbReference type="Gene3D" id="3.40.50.1240">
    <property type="entry name" value="Phosphoglycerate mutase-like"/>
    <property type="match status" value="1"/>
</dbReference>
<evidence type="ECO:0000313" key="3">
    <source>
        <dbReference type="Proteomes" id="UP000002640"/>
    </source>
</evidence>
<dbReference type="GeneID" id="20654225"/>
<accession>G4YQ42</accession>
<feature type="region of interest" description="Disordered" evidence="1">
    <location>
        <begin position="69"/>
        <end position="89"/>
    </location>
</feature>
<dbReference type="RefSeq" id="XP_009516821.1">
    <property type="nucleotide sequence ID" value="XM_009518526.1"/>
</dbReference>
<proteinExistence type="predicted"/>
<feature type="compositionally biased region" description="Basic and acidic residues" evidence="1">
    <location>
        <begin position="1"/>
        <end position="12"/>
    </location>
</feature>
<gene>
    <name evidence="2" type="ORF">PHYSODRAFT_472363</name>
</gene>
<name>G4YQ42_PHYSP</name>
<evidence type="ECO:0000256" key="1">
    <source>
        <dbReference type="SAM" id="MobiDB-lite"/>
    </source>
</evidence>
<keyword evidence="3" id="KW-1185">Reference proteome</keyword>
<dbReference type="GO" id="GO:0016791">
    <property type="term" value="F:phosphatase activity"/>
    <property type="evidence" value="ECO:0007669"/>
    <property type="project" value="TreeGrafter"/>
</dbReference>
<protein>
    <recommendedName>
        <fullName evidence="4">Phosphoglycerate mutase family</fullName>
    </recommendedName>
</protein>
<feature type="region of interest" description="Disordered" evidence="1">
    <location>
        <begin position="1"/>
        <end position="24"/>
    </location>
</feature>
<dbReference type="InterPro" id="IPR029033">
    <property type="entry name" value="His_PPase_superfam"/>
</dbReference>
<dbReference type="Pfam" id="PF00300">
    <property type="entry name" value="His_Phos_1"/>
    <property type="match status" value="1"/>
</dbReference>
<dbReference type="SMART" id="SM00855">
    <property type="entry name" value="PGAM"/>
    <property type="match status" value="1"/>
</dbReference>
<sequence>MTESSELERAAQEGRAATSDGAHTPTSIRAVEGFFAAKAPVAGDESLFKRFLLVPASWDAFQRKFAQLEKPSQEEEQQEGGGGSSSTPVPRRVKAVYLVRHAEGTHNAADKEFGTERWESELAFSDTYLDADLTPFGVRDAQSKGPASVRAELGKGMPPIERVVVSPLSRAIQTAQNFFAKDQVPAAPFVSMENCREILGYHTCDKRRSVSELRLKFPDVDFSAIKDEHDPLWTPTHRETDEEMQARARVFLLELFRDVPERNVVVVTHSGFMEALCAVVLGVRIHPANCEVIPLVLEAV</sequence>
<dbReference type="AlphaFoldDB" id="G4YQ42"/>
<dbReference type="OMA" id="NWVDARL"/>
<dbReference type="GO" id="GO:0005737">
    <property type="term" value="C:cytoplasm"/>
    <property type="evidence" value="ECO:0007669"/>
    <property type="project" value="TreeGrafter"/>
</dbReference>
<dbReference type="SMR" id="G4YQ42"/>